<keyword evidence="1" id="KW-0732">Signal</keyword>
<dbReference type="GO" id="GO:0005789">
    <property type="term" value="C:endoplasmic reticulum membrane"/>
    <property type="evidence" value="ECO:0007669"/>
    <property type="project" value="TreeGrafter"/>
</dbReference>
<dbReference type="InterPro" id="IPR011893">
    <property type="entry name" value="Selenoprotein_Rdx-typ"/>
</dbReference>
<comment type="caution">
    <text evidence="3">The sequence shown here is derived from an EMBL/GenBank/DDBJ whole genome shotgun (WGS) entry which is preliminary data.</text>
</comment>
<keyword evidence="4" id="KW-1185">Reference proteome</keyword>
<proteinExistence type="predicted"/>
<dbReference type="AlphaFoldDB" id="A0A835Z5V2"/>
<dbReference type="PANTHER" id="PTHR13544:SF0">
    <property type="entry name" value="THIOREDOXIN REDUCTASE-LIKE SELENOPROTEIN T"/>
    <property type="match status" value="1"/>
</dbReference>
<dbReference type="GO" id="GO:0045454">
    <property type="term" value="P:cell redox homeostasis"/>
    <property type="evidence" value="ECO:0007669"/>
    <property type="project" value="TreeGrafter"/>
</dbReference>
<dbReference type="NCBIfam" id="TIGR02174">
    <property type="entry name" value="CXXU_selWTH"/>
    <property type="match status" value="1"/>
</dbReference>
<sequence>MKGNFLELRKFLEFTYPELRGRVAGQHYPPPQWAQTAASLAQVLQLAGTISILAGGLVFGALGMEPPGAFAAVQEHKWPVIGGLFVLNSMANAALATGAFEVFIDGELALSRLATGQFPGRADILRAFAQHGLVPVQDDDW</sequence>
<dbReference type="OrthoDB" id="60822at2759"/>
<evidence type="ECO:0008006" key="5">
    <source>
        <dbReference type="Google" id="ProtNLM"/>
    </source>
</evidence>
<dbReference type="EMBL" id="JAFCMP010000112">
    <property type="protein sequence ID" value="KAG5186247.1"/>
    <property type="molecule type" value="Genomic_DNA"/>
</dbReference>
<evidence type="ECO:0000256" key="1">
    <source>
        <dbReference type="ARBA" id="ARBA00022729"/>
    </source>
</evidence>
<accession>A0A835Z5V2</accession>
<protein>
    <recommendedName>
        <fullName evidence="5">Selenoprotein T</fullName>
    </recommendedName>
</protein>
<evidence type="ECO:0000313" key="3">
    <source>
        <dbReference type="EMBL" id="KAG5186247.1"/>
    </source>
</evidence>
<evidence type="ECO:0000313" key="4">
    <source>
        <dbReference type="Proteomes" id="UP000664859"/>
    </source>
</evidence>
<gene>
    <name evidence="3" type="ORF">JKP88DRAFT_195662</name>
</gene>
<keyword evidence="2" id="KW-0676">Redox-active center</keyword>
<dbReference type="GO" id="GO:0004791">
    <property type="term" value="F:thioredoxin-disulfide reductase (NADPH) activity"/>
    <property type="evidence" value="ECO:0007669"/>
    <property type="project" value="TreeGrafter"/>
</dbReference>
<reference evidence="3" key="1">
    <citation type="submission" date="2021-02" db="EMBL/GenBank/DDBJ databases">
        <title>First Annotated Genome of the Yellow-green Alga Tribonema minus.</title>
        <authorList>
            <person name="Mahan K.M."/>
        </authorList>
    </citation>
    <scope>NUCLEOTIDE SEQUENCE</scope>
    <source>
        <strain evidence="3">UTEX B ZZ1240</strain>
    </source>
</reference>
<name>A0A835Z5V2_9STRA</name>
<evidence type="ECO:0000256" key="2">
    <source>
        <dbReference type="ARBA" id="ARBA00023284"/>
    </source>
</evidence>
<organism evidence="3 4">
    <name type="scientific">Tribonema minus</name>
    <dbReference type="NCBI Taxonomy" id="303371"/>
    <lineage>
        <taxon>Eukaryota</taxon>
        <taxon>Sar</taxon>
        <taxon>Stramenopiles</taxon>
        <taxon>Ochrophyta</taxon>
        <taxon>PX clade</taxon>
        <taxon>Xanthophyceae</taxon>
        <taxon>Tribonematales</taxon>
        <taxon>Tribonemataceae</taxon>
        <taxon>Tribonema</taxon>
    </lineage>
</organism>
<dbReference type="PANTHER" id="PTHR13544">
    <property type="entry name" value="SELENOPROTEIN T"/>
    <property type="match status" value="1"/>
</dbReference>
<dbReference type="Pfam" id="PF10262">
    <property type="entry name" value="Rdx"/>
    <property type="match status" value="1"/>
</dbReference>
<dbReference type="InterPro" id="IPR019389">
    <property type="entry name" value="Selenoprotein_T"/>
</dbReference>
<dbReference type="Proteomes" id="UP000664859">
    <property type="component" value="Unassembled WGS sequence"/>
</dbReference>